<name>A0A923KU46_9BURK</name>
<comment type="pathway">
    <text evidence="2">Organic acid metabolism; glycolate biosynthesis; glycolate from 2-phosphoglycolate: step 1/1.</text>
</comment>
<evidence type="ECO:0000256" key="1">
    <source>
        <dbReference type="ARBA" id="ARBA00000830"/>
    </source>
</evidence>
<protein>
    <recommendedName>
        <fullName evidence="4">phosphoglycolate phosphatase</fullName>
        <ecNumber evidence="4">3.1.3.18</ecNumber>
    </recommendedName>
</protein>
<keyword evidence="5" id="KW-0378">Hydrolase</keyword>
<dbReference type="GO" id="GO:0008967">
    <property type="term" value="F:phosphoglycolate phosphatase activity"/>
    <property type="evidence" value="ECO:0007669"/>
    <property type="project" value="UniProtKB-EC"/>
</dbReference>
<evidence type="ECO:0000256" key="2">
    <source>
        <dbReference type="ARBA" id="ARBA00004818"/>
    </source>
</evidence>
<evidence type="ECO:0000313" key="6">
    <source>
        <dbReference type="Proteomes" id="UP000627446"/>
    </source>
</evidence>
<dbReference type="InterPro" id="IPR023198">
    <property type="entry name" value="PGP-like_dom2"/>
</dbReference>
<proteinExistence type="inferred from homology"/>
<dbReference type="Proteomes" id="UP000627446">
    <property type="component" value="Unassembled WGS sequence"/>
</dbReference>
<sequence length="237" mass="27125">MEQTSATTIFPNRDKLMIFDADGTIIDAFSAIEATFALHDMDIGELEAFQKRRKLFKYVGGLKEFPVNIKKQLGKKSRQKIITTLTEVYREEACLYEGVADLIKQLMATEGIRLGLVTRNVSHEPEITMARLFARYDIDLAQFDYFAHVPMRDTKARFFQEARNQFHINPARGFACGDEHKDYASALTAGLHPFVVSYGFEDHQRLTQKFEIPEAIISRTPQEMCARVRHALDLDLA</sequence>
<dbReference type="SUPFAM" id="SSF56784">
    <property type="entry name" value="HAD-like"/>
    <property type="match status" value="1"/>
</dbReference>
<dbReference type="EMBL" id="JACOFZ010000008">
    <property type="protein sequence ID" value="MBC3882901.1"/>
    <property type="molecule type" value="Genomic_DNA"/>
</dbReference>
<evidence type="ECO:0000256" key="4">
    <source>
        <dbReference type="ARBA" id="ARBA00013078"/>
    </source>
</evidence>
<reference evidence="5" key="1">
    <citation type="submission" date="2020-08" db="EMBL/GenBank/DDBJ databases">
        <title>Novel species isolated from subtropical streams in China.</title>
        <authorList>
            <person name="Lu H."/>
        </authorList>
    </citation>
    <scope>NUCLEOTIDE SEQUENCE</scope>
    <source>
        <strain evidence="5">LX22W</strain>
    </source>
</reference>
<dbReference type="InterPro" id="IPR036412">
    <property type="entry name" value="HAD-like_sf"/>
</dbReference>
<comment type="similarity">
    <text evidence="3">Belongs to the HAD-like hydrolase superfamily. CbbY/CbbZ/Gph/YieH family.</text>
</comment>
<dbReference type="Gene3D" id="1.10.150.240">
    <property type="entry name" value="Putative phosphatase, domain 2"/>
    <property type="match status" value="1"/>
</dbReference>
<dbReference type="InterPro" id="IPR050155">
    <property type="entry name" value="HAD-like_hydrolase_sf"/>
</dbReference>
<dbReference type="Pfam" id="PF00702">
    <property type="entry name" value="Hydrolase"/>
    <property type="match status" value="1"/>
</dbReference>
<dbReference type="PANTHER" id="PTHR43434">
    <property type="entry name" value="PHOSPHOGLYCOLATE PHOSPHATASE"/>
    <property type="match status" value="1"/>
</dbReference>
<evidence type="ECO:0000256" key="3">
    <source>
        <dbReference type="ARBA" id="ARBA00006171"/>
    </source>
</evidence>
<dbReference type="InterPro" id="IPR023214">
    <property type="entry name" value="HAD_sf"/>
</dbReference>
<dbReference type="AlphaFoldDB" id="A0A923KU46"/>
<dbReference type="GO" id="GO:0006281">
    <property type="term" value="P:DNA repair"/>
    <property type="evidence" value="ECO:0007669"/>
    <property type="project" value="TreeGrafter"/>
</dbReference>
<evidence type="ECO:0000313" key="5">
    <source>
        <dbReference type="EMBL" id="MBC3882901.1"/>
    </source>
</evidence>
<accession>A0A923KU46</accession>
<comment type="catalytic activity">
    <reaction evidence="1">
        <text>2-phosphoglycolate + H2O = glycolate + phosphate</text>
        <dbReference type="Rhea" id="RHEA:14369"/>
        <dbReference type="ChEBI" id="CHEBI:15377"/>
        <dbReference type="ChEBI" id="CHEBI:29805"/>
        <dbReference type="ChEBI" id="CHEBI:43474"/>
        <dbReference type="ChEBI" id="CHEBI:58033"/>
        <dbReference type="EC" id="3.1.3.18"/>
    </reaction>
</comment>
<dbReference type="RefSeq" id="WP_186917522.1">
    <property type="nucleotide sequence ID" value="NZ_JACOFZ010000008.1"/>
</dbReference>
<dbReference type="GO" id="GO:0005829">
    <property type="term" value="C:cytosol"/>
    <property type="evidence" value="ECO:0007669"/>
    <property type="project" value="TreeGrafter"/>
</dbReference>
<gene>
    <name evidence="5" type="ORF">H8K36_16030</name>
</gene>
<organism evidence="5 6">
    <name type="scientific">Undibacterium nitidum</name>
    <dbReference type="NCBI Taxonomy" id="2762298"/>
    <lineage>
        <taxon>Bacteria</taxon>
        <taxon>Pseudomonadati</taxon>
        <taxon>Pseudomonadota</taxon>
        <taxon>Betaproteobacteria</taxon>
        <taxon>Burkholderiales</taxon>
        <taxon>Oxalobacteraceae</taxon>
        <taxon>Undibacterium</taxon>
    </lineage>
</organism>
<dbReference type="EC" id="3.1.3.18" evidence="4"/>
<dbReference type="Gene3D" id="3.40.50.1000">
    <property type="entry name" value="HAD superfamily/HAD-like"/>
    <property type="match status" value="1"/>
</dbReference>
<keyword evidence="6" id="KW-1185">Reference proteome</keyword>
<dbReference type="PANTHER" id="PTHR43434:SF1">
    <property type="entry name" value="PHOSPHOGLYCOLATE PHOSPHATASE"/>
    <property type="match status" value="1"/>
</dbReference>
<comment type="caution">
    <text evidence="5">The sequence shown here is derived from an EMBL/GenBank/DDBJ whole genome shotgun (WGS) entry which is preliminary data.</text>
</comment>